<evidence type="ECO:0000313" key="3">
    <source>
        <dbReference type="EMBL" id="KAF4411042.1"/>
    </source>
</evidence>
<dbReference type="PANTHER" id="PTHR42767">
    <property type="entry name" value="ENDO-BETA-1,6-GALACTANASE"/>
    <property type="match status" value="1"/>
</dbReference>
<sequence>MTTRRHVLGLGAAVAAGSVLAPTPALADYTTRVDPARGYGRWQGWGASLSWWANVFGRDSTLADIFYTTRWVRYHGSVLPGLGLNVVRYNLGASMWQPAWPGGPRMVASPNLPAFRKMQGYWVNWLSSDPADPDSWNWSNDAEQRAMLRHAHTRGADVFQMFSVSPIWWMCRNHNPSGAADGGENLQDRYQRQHARYIATVARYARDHWGIRFDSVEPFNEPSRGGHKANGRAEGCYIGALPDRPVQQRIIHHLRDELDSRGLGDVAIAASDELSYRRAGYTWTNMATLNTRRLVGQVNTHGYQYDDDGPARSALYDNVRASGKRLWQSEYGEQYEHGLYLAYHVALDLRRLHPTAWCYWQPVDGQITDPATGHRLSWGLLKAVYSFDRTRKAGSLGEPDPYPGTDPYVANKYFVLAQYTRHIRPGMRIIDSGSRSTVAAYDALRRRLVLVTVRGNTPQRVTYDLSRFATVGNVVRRRVTDADPGYRIGRQYAAVPAVPVRGKRLAVDFSANSVQSIEIDNVRP</sequence>
<evidence type="ECO:0000259" key="2">
    <source>
        <dbReference type="Pfam" id="PF14587"/>
    </source>
</evidence>
<proteinExistence type="predicted"/>
<evidence type="ECO:0000313" key="4">
    <source>
        <dbReference type="Proteomes" id="UP000621266"/>
    </source>
</evidence>
<feature type="signal peptide" evidence="1">
    <location>
        <begin position="1"/>
        <end position="27"/>
    </location>
</feature>
<keyword evidence="1" id="KW-0732">Signal</keyword>
<dbReference type="PROSITE" id="PS51318">
    <property type="entry name" value="TAT"/>
    <property type="match status" value="1"/>
</dbReference>
<dbReference type="SUPFAM" id="SSF51445">
    <property type="entry name" value="(Trans)glycosidases"/>
    <property type="match status" value="1"/>
</dbReference>
<accession>A0ABQ7FQ40</accession>
<dbReference type="InterPro" id="IPR017853">
    <property type="entry name" value="GH"/>
</dbReference>
<dbReference type="InterPro" id="IPR039514">
    <property type="entry name" value="6GAL-like"/>
</dbReference>
<dbReference type="Gene3D" id="3.20.20.80">
    <property type="entry name" value="Glycosidases"/>
    <property type="match status" value="1"/>
</dbReference>
<reference evidence="3 4" key="1">
    <citation type="submission" date="2019-10" db="EMBL/GenBank/DDBJ databases">
        <title>Streptomyces tenebrisbrunneis sp.nov., an endogenous actinomycete isolated from of Lycium ruthenicum.</title>
        <authorList>
            <person name="Ma L."/>
        </authorList>
    </citation>
    <scope>NUCLEOTIDE SEQUENCE [LARGE SCALE GENOMIC DNA]</scope>
    <source>
        <strain evidence="3 4">TRM 66187</strain>
    </source>
</reference>
<dbReference type="InterPro" id="IPR006311">
    <property type="entry name" value="TAT_signal"/>
</dbReference>
<organism evidence="3 4">
    <name type="scientific">Streptomyces lycii</name>
    <dbReference type="NCBI Taxonomy" id="2654337"/>
    <lineage>
        <taxon>Bacteria</taxon>
        <taxon>Bacillati</taxon>
        <taxon>Actinomycetota</taxon>
        <taxon>Actinomycetes</taxon>
        <taxon>Kitasatosporales</taxon>
        <taxon>Streptomycetaceae</taxon>
        <taxon>Streptomyces</taxon>
    </lineage>
</organism>
<dbReference type="Proteomes" id="UP000621266">
    <property type="component" value="Unassembled WGS sequence"/>
</dbReference>
<protein>
    <submittedName>
        <fullName evidence="3">Beta-1,6-galactanase</fullName>
    </submittedName>
</protein>
<dbReference type="RefSeq" id="WP_156204821.1">
    <property type="nucleotide sequence ID" value="NZ_WHPN01000014.1"/>
</dbReference>
<dbReference type="Pfam" id="PF14587">
    <property type="entry name" value="Glyco_hydr_30_2"/>
    <property type="match status" value="1"/>
</dbReference>
<dbReference type="InterPro" id="IPR039743">
    <property type="entry name" value="6GAL/EXGAL"/>
</dbReference>
<keyword evidence="4" id="KW-1185">Reference proteome</keyword>
<comment type="caution">
    <text evidence="3">The sequence shown here is derived from an EMBL/GenBank/DDBJ whole genome shotgun (WGS) entry which is preliminary data.</text>
</comment>
<feature type="chain" id="PRO_5047126235" evidence="1">
    <location>
        <begin position="28"/>
        <end position="524"/>
    </location>
</feature>
<dbReference type="EMBL" id="WHPN01000014">
    <property type="protein sequence ID" value="KAF4411042.1"/>
    <property type="molecule type" value="Genomic_DNA"/>
</dbReference>
<name>A0ABQ7FQ40_9ACTN</name>
<feature type="domain" description="Endo-beta-1,6-galactanase-like" evidence="2">
    <location>
        <begin position="32"/>
        <end position="224"/>
    </location>
</feature>
<gene>
    <name evidence="3" type="ORF">GCU69_00555</name>
</gene>
<evidence type="ECO:0000256" key="1">
    <source>
        <dbReference type="SAM" id="SignalP"/>
    </source>
</evidence>
<dbReference type="PANTHER" id="PTHR42767:SF1">
    <property type="entry name" value="ENDO-BETA-1,6-GALACTANASE-LIKE DOMAIN-CONTAINING PROTEIN"/>
    <property type="match status" value="1"/>
</dbReference>